<dbReference type="SUPFAM" id="SSF54665">
    <property type="entry name" value="CO dehydrogenase molybdoprotein N-domain-like"/>
    <property type="match status" value="1"/>
</dbReference>
<dbReference type="InterPro" id="IPR016208">
    <property type="entry name" value="Ald_Oxase/xanthine_DH-like"/>
</dbReference>
<dbReference type="Gene3D" id="3.90.1170.50">
    <property type="entry name" value="Aldehyde oxidase/xanthine dehydrogenase, a/b hammerhead"/>
    <property type="match status" value="1"/>
</dbReference>
<dbReference type="Gene3D" id="3.30.365.10">
    <property type="entry name" value="Aldehyde oxidase/xanthine dehydrogenase, molybdopterin binding domain"/>
    <property type="match status" value="4"/>
</dbReference>
<protein>
    <submittedName>
        <fullName evidence="5">Dehydrogenase/oxidase</fullName>
    </submittedName>
</protein>
<dbReference type="SUPFAM" id="SSF56003">
    <property type="entry name" value="Molybdenum cofactor-binding domain"/>
    <property type="match status" value="1"/>
</dbReference>
<evidence type="ECO:0000313" key="5">
    <source>
        <dbReference type="EMBL" id="GEB47940.1"/>
    </source>
</evidence>
<dbReference type="PANTHER" id="PTHR11908">
    <property type="entry name" value="XANTHINE DEHYDROGENASE"/>
    <property type="match status" value="1"/>
</dbReference>
<feature type="compositionally biased region" description="Low complexity" evidence="3">
    <location>
        <begin position="1"/>
        <end position="47"/>
    </location>
</feature>
<evidence type="ECO:0000313" key="6">
    <source>
        <dbReference type="Proteomes" id="UP000319210"/>
    </source>
</evidence>
<dbReference type="Proteomes" id="UP000319210">
    <property type="component" value="Unassembled WGS sequence"/>
</dbReference>
<organism evidence="5 6">
    <name type="scientific">Streptomyces cacaoi</name>
    <dbReference type="NCBI Taxonomy" id="1898"/>
    <lineage>
        <taxon>Bacteria</taxon>
        <taxon>Bacillati</taxon>
        <taxon>Actinomycetota</taxon>
        <taxon>Actinomycetes</taxon>
        <taxon>Kitasatosporales</taxon>
        <taxon>Streptomycetaceae</taxon>
        <taxon>Streptomyces</taxon>
    </lineage>
</organism>
<feature type="region of interest" description="Disordered" evidence="3">
    <location>
        <begin position="1"/>
        <end position="51"/>
    </location>
</feature>
<evidence type="ECO:0000259" key="4">
    <source>
        <dbReference type="SMART" id="SM01008"/>
    </source>
</evidence>
<dbReference type="GO" id="GO:0005506">
    <property type="term" value="F:iron ion binding"/>
    <property type="evidence" value="ECO:0007669"/>
    <property type="project" value="InterPro"/>
</dbReference>
<dbReference type="EMBL" id="BJMM01000002">
    <property type="protein sequence ID" value="GEB47940.1"/>
    <property type="molecule type" value="Genomic_DNA"/>
</dbReference>
<name>A0A4Y3QVA8_STRCI</name>
<keyword evidence="6" id="KW-1185">Reference proteome</keyword>
<keyword evidence="2" id="KW-0560">Oxidoreductase</keyword>
<reference evidence="5 6" key="1">
    <citation type="submission" date="2019-06" db="EMBL/GenBank/DDBJ databases">
        <title>Whole genome shotgun sequence of Streptomyces cacaoi subsp. cacaoi NBRC 12748.</title>
        <authorList>
            <person name="Hosoyama A."/>
            <person name="Uohara A."/>
            <person name="Ohji S."/>
            <person name="Ichikawa N."/>
        </authorList>
    </citation>
    <scope>NUCLEOTIDE SEQUENCE [LARGE SCALE GENOMIC DNA]</scope>
    <source>
        <strain evidence="5 6">NBRC 12748</strain>
    </source>
</reference>
<keyword evidence="1" id="KW-0500">Molybdenum</keyword>
<accession>A0A4Y3QVA8</accession>
<evidence type="ECO:0000256" key="1">
    <source>
        <dbReference type="ARBA" id="ARBA00022505"/>
    </source>
</evidence>
<dbReference type="Pfam" id="PF01315">
    <property type="entry name" value="Ald_Xan_dh_C"/>
    <property type="match status" value="1"/>
</dbReference>
<sequence length="822" mass="86362">MNTSQTGTRQTGTRQTGTRQTGTRQTGAPRTGASDTGAASGGRAADGPWIGRALPRVEDERLLRGHGRYVDDIRLPGTLEAAFLRSPHAHARITRIETDAARAMPGVRAVWTAADIAGLAPVVNEAELRVPEPLRRELDPLVRSLPHPLLADGRVRFSGQPVAMVVAESRYLAEDALEAIEVDYTPLPVVVDPDEALLPGAPLIEESWGDNLALEAATSVGDPDAAFAGAAVVIEEEFRAHRHVASPIETRAVQAAPGAYDGRLTVWSNTQTPHRLRDHLAQTLGTAAEAVHVVAVDVGGGFGQKGIIYVEEVLVPYAARQLGVPVLWREDRNENLTAASHAREQVHRIALAADADGTLRGLRDDFVVNFGAGTFTGLVVPYNSVVHLLGPYRVPNVDIRVRAALTHTAPTSPYRGAGRPEAVFAMERALDRLARELGMEPVALRARNLITPGELPYRTGLLDRSGNPQEYDSGDFPQLLRRAEEMADLPAVRERQAALAAAGSDHRIGVGFAVYLEATGLGPFESARASVLSDGRVRIALGTPSQGQGHRTSMAQIAADAIGVPFSAVEVVGGDTDTVPYGVGTIASRALVTAGNATHLAGRRLRERILAAASARLGVPATELTLDGDAVEHHPTGVRAGLAQLVAEGHELSETAHFHPPGFTFAGGAGVVVVDVDTATGEVTLDTCAMAHDAGRIVNPVIAHGQIAGGVAQGIAGALYEEMRYGPDGQPVTTTYMDYLVPTSAEVPDLELAEITTPSTLNALGVKGLGEGGAIAPQAAIANAVEDALAPFGVVVRRGPLTPDRVRGLLREATGTTAPATV</sequence>
<feature type="domain" description="Aldehyde oxidase/xanthine dehydrogenase a/b hammerhead" evidence="4">
    <location>
        <begin position="64"/>
        <end position="188"/>
    </location>
</feature>
<dbReference type="InterPro" id="IPR036856">
    <property type="entry name" value="Ald_Oxase/Xan_DH_a/b_sf"/>
</dbReference>
<dbReference type="AlphaFoldDB" id="A0A4Y3QVA8"/>
<evidence type="ECO:0000256" key="2">
    <source>
        <dbReference type="ARBA" id="ARBA00023002"/>
    </source>
</evidence>
<dbReference type="InterPro" id="IPR046867">
    <property type="entry name" value="AldOxase/xan_DH_MoCoBD2"/>
</dbReference>
<dbReference type="Pfam" id="PF02738">
    <property type="entry name" value="MoCoBD_1"/>
    <property type="match status" value="1"/>
</dbReference>
<dbReference type="InterPro" id="IPR037165">
    <property type="entry name" value="AldOxase/xan_DH_Mopterin-bd_sf"/>
</dbReference>
<dbReference type="GO" id="GO:0016491">
    <property type="term" value="F:oxidoreductase activity"/>
    <property type="evidence" value="ECO:0007669"/>
    <property type="project" value="UniProtKB-KW"/>
</dbReference>
<proteinExistence type="predicted"/>
<dbReference type="OrthoDB" id="9758509at2"/>
<dbReference type="RefSeq" id="WP_141275173.1">
    <property type="nucleotide sequence ID" value="NZ_BJMM01000002.1"/>
</dbReference>
<comment type="caution">
    <text evidence="5">The sequence shown here is derived from an EMBL/GenBank/DDBJ whole genome shotgun (WGS) entry which is preliminary data.</text>
</comment>
<gene>
    <name evidence="5" type="ORF">SCA03_04910</name>
</gene>
<evidence type="ECO:0000256" key="3">
    <source>
        <dbReference type="SAM" id="MobiDB-lite"/>
    </source>
</evidence>
<dbReference type="PANTHER" id="PTHR11908:SF132">
    <property type="entry name" value="ALDEHYDE OXIDASE 1-RELATED"/>
    <property type="match status" value="1"/>
</dbReference>
<dbReference type="Pfam" id="PF20256">
    <property type="entry name" value="MoCoBD_2"/>
    <property type="match status" value="1"/>
</dbReference>
<dbReference type="InterPro" id="IPR000674">
    <property type="entry name" value="Ald_Oxase/Xan_DH_a/b"/>
</dbReference>
<dbReference type="InterPro" id="IPR008274">
    <property type="entry name" value="AldOxase/xan_DH_MoCoBD1"/>
</dbReference>
<dbReference type="SMART" id="SM01008">
    <property type="entry name" value="Ald_Xan_dh_C"/>
    <property type="match status" value="1"/>
</dbReference>